<keyword evidence="1" id="KW-0472">Membrane</keyword>
<evidence type="ECO:0000256" key="1">
    <source>
        <dbReference type="SAM" id="Phobius"/>
    </source>
</evidence>
<accession>A0A2K2DKH8</accession>
<dbReference type="EMBL" id="CM000880">
    <property type="protein sequence ID" value="PNT74775.1"/>
    <property type="molecule type" value="Genomic_DNA"/>
</dbReference>
<gene>
    <name evidence="2" type="ORF">BRADI_1g21632v3</name>
</gene>
<protein>
    <submittedName>
        <fullName evidence="2 3">Uncharacterized protein</fullName>
    </submittedName>
</protein>
<keyword evidence="1" id="KW-0812">Transmembrane</keyword>
<evidence type="ECO:0000313" key="3">
    <source>
        <dbReference type="EnsemblPlants" id="PNT74775"/>
    </source>
</evidence>
<organism evidence="2">
    <name type="scientific">Brachypodium distachyon</name>
    <name type="common">Purple false brome</name>
    <name type="synonym">Trachynia distachya</name>
    <dbReference type="NCBI Taxonomy" id="15368"/>
    <lineage>
        <taxon>Eukaryota</taxon>
        <taxon>Viridiplantae</taxon>
        <taxon>Streptophyta</taxon>
        <taxon>Embryophyta</taxon>
        <taxon>Tracheophyta</taxon>
        <taxon>Spermatophyta</taxon>
        <taxon>Magnoliopsida</taxon>
        <taxon>Liliopsida</taxon>
        <taxon>Poales</taxon>
        <taxon>Poaceae</taxon>
        <taxon>BOP clade</taxon>
        <taxon>Pooideae</taxon>
        <taxon>Stipodae</taxon>
        <taxon>Brachypodieae</taxon>
        <taxon>Brachypodium</taxon>
    </lineage>
</organism>
<reference evidence="3" key="3">
    <citation type="submission" date="2018-08" db="UniProtKB">
        <authorList>
            <consortium name="EnsemblPlants"/>
        </authorList>
    </citation>
    <scope>IDENTIFICATION</scope>
    <source>
        <strain evidence="3">cv. Bd21</strain>
    </source>
</reference>
<proteinExistence type="predicted"/>
<evidence type="ECO:0000313" key="2">
    <source>
        <dbReference type="EMBL" id="PNT74775.1"/>
    </source>
</evidence>
<keyword evidence="4" id="KW-1185">Reference proteome</keyword>
<reference evidence="2" key="2">
    <citation type="submission" date="2017-06" db="EMBL/GenBank/DDBJ databases">
        <title>WGS assembly of Brachypodium distachyon.</title>
        <authorList>
            <consortium name="The International Brachypodium Initiative"/>
            <person name="Lucas S."/>
            <person name="Harmon-Smith M."/>
            <person name="Lail K."/>
            <person name="Tice H."/>
            <person name="Grimwood J."/>
            <person name="Bruce D."/>
            <person name="Barry K."/>
            <person name="Shu S."/>
            <person name="Lindquist E."/>
            <person name="Wang M."/>
            <person name="Pitluck S."/>
            <person name="Vogel J.P."/>
            <person name="Garvin D.F."/>
            <person name="Mockler T.C."/>
            <person name="Schmutz J."/>
            <person name="Rokhsar D."/>
            <person name="Bevan M.W."/>
        </authorList>
    </citation>
    <scope>NUCLEOTIDE SEQUENCE</scope>
    <source>
        <strain evidence="2">Bd21</strain>
    </source>
</reference>
<dbReference type="InParanoid" id="A0A2K2DKH8"/>
<sequence>MCFHLKLLNDIRGFCSLIFYEAIVSCLFAEVVTQNQHAVSTMFLGQIATCSKFVSFSTTHEILVGLFIIAFHGFLLLFVVHNSMYGYVVSGNLQHRTIFSYC</sequence>
<evidence type="ECO:0000313" key="4">
    <source>
        <dbReference type="Proteomes" id="UP000008810"/>
    </source>
</evidence>
<name>A0A2K2DKH8_BRADI</name>
<dbReference type="AlphaFoldDB" id="A0A2K2DKH8"/>
<feature type="transmembrane region" description="Helical" evidence="1">
    <location>
        <begin position="62"/>
        <end position="80"/>
    </location>
</feature>
<dbReference type="Proteomes" id="UP000008810">
    <property type="component" value="Chromosome 1"/>
</dbReference>
<dbReference type="EnsemblPlants" id="PNT74775">
    <property type="protein sequence ID" value="PNT74775"/>
    <property type="gene ID" value="BRADI_1g21632v3"/>
</dbReference>
<keyword evidence="1" id="KW-1133">Transmembrane helix</keyword>
<reference evidence="2 3" key="1">
    <citation type="journal article" date="2010" name="Nature">
        <title>Genome sequencing and analysis of the model grass Brachypodium distachyon.</title>
        <authorList>
            <consortium name="International Brachypodium Initiative"/>
        </authorList>
    </citation>
    <scope>NUCLEOTIDE SEQUENCE [LARGE SCALE GENOMIC DNA]</scope>
    <source>
        <strain evidence="2 3">Bd21</strain>
    </source>
</reference>
<dbReference type="Gramene" id="PNT74775">
    <property type="protein sequence ID" value="PNT74775"/>
    <property type="gene ID" value="BRADI_1g21632v3"/>
</dbReference>